<dbReference type="AlphaFoldDB" id="A0A9D4G0N0"/>
<evidence type="ECO:0000313" key="2">
    <source>
        <dbReference type="Proteomes" id="UP000828390"/>
    </source>
</evidence>
<sequence length="268" mass="30230">MFPKLLAFSMKFMLPEIALPRMGTYTGIRQPNKPWFIPSQRVELTKTKCTRVSKPLVKPSKLVVHVDDQIAGPSHLCDDTLTDVNNNSTPKIRHKWIVDKETKKSKWYIGTVIDVVSGKDGDPQAVHEVLYKGEDSPYEVDGLQRDLDEGSLKKKLNNPWCIRLTISCSSCKFSAELVSFAESRAVIGLTGRYCNNTRMIQAPAQPKCKWESLFLTYLGVSCPGTPRDGPQGTYPKGLQLPQMMELKHMRAFDITSHPPQPHPHKLEI</sequence>
<comment type="caution">
    <text evidence="1">The sequence shown here is derived from an EMBL/GenBank/DDBJ whole genome shotgun (WGS) entry which is preliminary data.</text>
</comment>
<dbReference type="EMBL" id="JAIWYP010000006">
    <property type="protein sequence ID" value="KAH3808494.1"/>
    <property type="molecule type" value="Genomic_DNA"/>
</dbReference>
<proteinExistence type="predicted"/>
<reference evidence="1" key="2">
    <citation type="submission" date="2020-11" db="EMBL/GenBank/DDBJ databases">
        <authorList>
            <person name="McCartney M.A."/>
            <person name="Auch B."/>
            <person name="Kono T."/>
            <person name="Mallez S."/>
            <person name="Becker A."/>
            <person name="Gohl D.M."/>
            <person name="Silverstein K.A.T."/>
            <person name="Koren S."/>
            <person name="Bechman K.B."/>
            <person name="Herman A."/>
            <person name="Abrahante J.E."/>
            <person name="Garbe J."/>
        </authorList>
    </citation>
    <scope>NUCLEOTIDE SEQUENCE</scope>
    <source>
        <strain evidence="1">Duluth1</strain>
        <tissue evidence="1">Whole animal</tissue>
    </source>
</reference>
<gene>
    <name evidence="1" type="ORF">DPMN_136850</name>
</gene>
<organism evidence="1 2">
    <name type="scientific">Dreissena polymorpha</name>
    <name type="common">Zebra mussel</name>
    <name type="synonym">Mytilus polymorpha</name>
    <dbReference type="NCBI Taxonomy" id="45954"/>
    <lineage>
        <taxon>Eukaryota</taxon>
        <taxon>Metazoa</taxon>
        <taxon>Spiralia</taxon>
        <taxon>Lophotrochozoa</taxon>
        <taxon>Mollusca</taxon>
        <taxon>Bivalvia</taxon>
        <taxon>Autobranchia</taxon>
        <taxon>Heteroconchia</taxon>
        <taxon>Euheterodonta</taxon>
        <taxon>Imparidentia</taxon>
        <taxon>Neoheterodontei</taxon>
        <taxon>Myida</taxon>
        <taxon>Dreissenoidea</taxon>
        <taxon>Dreissenidae</taxon>
        <taxon>Dreissena</taxon>
    </lineage>
</organism>
<reference evidence="1" key="1">
    <citation type="journal article" date="2019" name="bioRxiv">
        <title>The Genome of the Zebra Mussel, Dreissena polymorpha: A Resource for Invasive Species Research.</title>
        <authorList>
            <person name="McCartney M.A."/>
            <person name="Auch B."/>
            <person name="Kono T."/>
            <person name="Mallez S."/>
            <person name="Zhang Y."/>
            <person name="Obille A."/>
            <person name="Becker A."/>
            <person name="Abrahante J.E."/>
            <person name="Garbe J."/>
            <person name="Badalamenti J.P."/>
            <person name="Herman A."/>
            <person name="Mangelson H."/>
            <person name="Liachko I."/>
            <person name="Sullivan S."/>
            <person name="Sone E.D."/>
            <person name="Koren S."/>
            <person name="Silverstein K.A.T."/>
            <person name="Beckman K.B."/>
            <person name="Gohl D.M."/>
        </authorList>
    </citation>
    <scope>NUCLEOTIDE SEQUENCE</scope>
    <source>
        <strain evidence="1">Duluth1</strain>
        <tissue evidence="1">Whole animal</tissue>
    </source>
</reference>
<protein>
    <submittedName>
        <fullName evidence="1">Uncharacterized protein</fullName>
    </submittedName>
</protein>
<feature type="non-terminal residue" evidence="1">
    <location>
        <position position="268"/>
    </location>
</feature>
<evidence type="ECO:0000313" key="1">
    <source>
        <dbReference type="EMBL" id="KAH3808494.1"/>
    </source>
</evidence>
<keyword evidence="2" id="KW-1185">Reference proteome</keyword>
<dbReference type="Proteomes" id="UP000828390">
    <property type="component" value="Unassembled WGS sequence"/>
</dbReference>
<accession>A0A9D4G0N0</accession>
<name>A0A9D4G0N0_DREPO</name>